<dbReference type="InterPro" id="IPR012675">
    <property type="entry name" value="Beta-grasp_dom_sf"/>
</dbReference>
<reference evidence="1" key="1">
    <citation type="submission" date="2018-05" db="EMBL/GenBank/DDBJ databases">
        <authorList>
            <person name="Lanie J.A."/>
            <person name="Ng W.-L."/>
            <person name="Kazmierczak K.M."/>
            <person name="Andrzejewski T.M."/>
            <person name="Davidsen T.M."/>
            <person name="Wayne K.J."/>
            <person name="Tettelin H."/>
            <person name="Glass J.I."/>
            <person name="Rusch D."/>
            <person name="Podicherti R."/>
            <person name="Tsui H.-C.T."/>
            <person name="Winkler M.E."/>
        </authorList>
    </citation>
    <scope>NUCLEOTIDE SEQUENCE</scope>
</reference>
<feature type="non-terminal residue" evidence="1">
    <location>
        <position position="1"/>
    </location>
</feature>
<dbReference type="SUPFAM" id="SSF54285">
    <property type="entry name" value="MoaD/ThiS"/>
    <property type="match status" value="1"/>
</dbReference>
<dbReference type="AlphaFoldDB" id="A0A382RGS2"/>
<dbReference type="Gene3D" id="3.10.20.30">
    <property type="match status" value="1"/>
</dbReference>
<organism evidence="1">
    <name type="scientific">marine metagenome</name>
    <dbReference type="NCBI Taxonomy" id="408172"/>
    <lineage>
        <taxon>unclassified sequences</taxon>
        <taxon>metagenomes</taxon>
        <taxon>ecological metagenomes</taxon>
    </lineage>
</organism>
<dbReference type="EMBL" id="UINC01121438">
    <property type="protein sequence ID" value="SVC96600.1"/>
    <property type="molecule type" value="Genomic_DNA"/>
</dbReference>
<evidence type="ECO:0000313" key="1">
    <source>
        <dbReference type="EMBL" id="SVC96600.1"/>
    </source>
</evidence>
<dbReference type="InterPro" id="IPR016155">
    <property type="entry name" value="Mopterin_synth/thiamin_S_b"/>
</dbReference>
<sequence>IPNSQLLTTTLKDEDVLEIVRAIGGG</sequence>
<accession>A0A382RGS2</accession>
<proteinExistence type="predicted"/>
<gene>
    <name evidence="1" type="ORF">METZ01_LOCUS349454</name>
</gene>
<protein>
    <submittedName>
        <fullName evidence="1">Uncharacterized protein</fullName>
    </submittedName>
</protein>
<name>A0A382RGS2_9ZZZZ</name>